<reference evidence="8" key="1">
    <citation type="submission" date="2013-03" db="EMBL/GenBank/DDBJ databases">
        <title>Draft genome sequence of the hydrogen-ethanol-producing anaerobic alkalithermophilic Caloramator celere.</title>
        <authorList>
            <person name="Ciranna A."/>
            <person name="Larjo A."/>
            <person name="Kivisto A."/>
            <person name="Santala V."/>
            <person name="Roos C."/>
            <person name="Karp M."/>
        </authorList>
    </citation>
    <scope>NUCLEOTIDE SEQUENCE [LARGE SCALE GENOMIC DNA]</scope>
    <source>
        <strain evidence="8">DSM 8682</strain>
    </source>
</reference>
<evidence type="ECO:0000256" key="5">
    <source>
        <dbReference type="ARBA" id="ARBA00022691"/>
    </source>
</evidence>
<dbReference type="EC" id="2.1.1.33" evidence="7"/>
<comment type="similarity">
    <text evidence="7">Belongs to the class I-like SAM-binding methyltransferase superfamily. TrmB family.</text>
</comment>
<keyword evidence="5 7" id="KW-0949">S-adenosyl-L-methionine</keyword>
<dbReference type="Gene3D" id="3.40.50.150">
    <property type="entry name" value="Vaccinia Virus protein VP39"/>
    <property type="match status" value="1"/>
</dbReference>
<dbReference type="Pfam" id="PF02390">
    <property type="entry name" value="Methyltransf_4"/>
    <property type="match status" value="1"/>
</dbReference>
<dbReference type="PANTHER" id="PTHR23417">
    <property type="entry name" value="3-DEOXY-D-MANNO-OCTULOSONIC-ACID TRANSFERASE/TRNA GUANINE-N 7 - -METHYLTRANSFERASE"/>
    <property type="match status" value="1"/>
</dbReference>
<dbReference type="UniPathway" id="UPA00989"/>
<evidence type="ECO:0000256" key="3">
    <source>
        <dbReference type="ARBA" id="ARBA00022603"/>
    </source>
</evidence>
<organism evidence="8 9">
    <name type="scientific">Thermobrachium celere DSM 8682</name>
    <dbReference type="NCBI Taxonomy" id="941824"/>
    <lineage>
        <taxon>Bacteria</taxon>
        <taxon>Bacillati</taxon>
        <taxon>Bacillota</taxon>
        <taxon>Clostridia</taxon>
        <taxon>Eubacteriales</taxon>
        <taxon>Clostridiaceae</taxon>
        <taxon>Thermobrachium</taxon>
    </lineage>
</organism>
<keyword evidence="4 7" id="KW-0808">Transferase</keyword>
<evidence type="ECO:0000256" key="1">
    <source>
        <dbReference type="ARBA" id="ARBA00000142"/>
    </source>
</evidence>
<dbReference type="HAMAP" id="MF_01057">
    <property type="entry name" value="tRNA_methyltr_TrmB"/>
    <property type="match status" value="1"/>
</dbReference>
<proteinExistence type="inferred from homology"/>
<protein>
    <recommendedName>
        <fullName evidence="7">tRNA (guanine-N(7)-)-methyltransferase</fullName>
        <ecNumber evidence="7">2.1.1.33</ecNumber>
    </recommendedName>
    <alternativeName>
        <fullName evidence="7">tRNA (guanine(46)-N(7))-methyltransferase</fullName>
    </alternativeName>
    <alternativeName>
        <fullName evidence="7">tRNA(m7G46)-methyltransferase</fullName>
    </alternativeName>
</protein>
<feature type="binding site" evidence="7">
    <location>
        <position position="68"/>
    </location>
    <ligand>
        <name>S-adenosyl-L-methionine</name>
        <dbReference type="ChEBI" id="CHEBI:59789"/>
    </ligand>
</feature>
<comment type="pathway">
    <text evidence="7">tRNA modification; N(7)-methylguanine-tRNA biosynthesis.</text>
</comment>
<dbReference type="HOGENOM" id="CLU_050910_2_1_9"/>
<keyword evidence="9" id="KW-1185">Reference proteome</keyword>
<feature type="binding site" evidence="7">
    <location>
        <position position="43"/>
    </location>
    <ligand>
        <name>S-adenosyl-L-methionine</name>
        <dbReference type="ChEBI" id="CHEBI:59789"/>
    </ligand>
</feature>
<dbReference type="InterPro" id="IPR055361">
    <property type="entry name" value="tRNA_methyltr_TrmB_bact"/>
</dbReference>
<dbReference type="EMBL" id="CAVN010000088">
    <property type="protein sequence ID" value="CDF57592.1"/>
    <property type="molecule type" value="Genomic_DNA"/>
</dbReference>
<comment type="caution">
    <text evidence="7">Lacks conserved residue(s) required for the propagation of feature annotation.</text>
</comment>
<dbReference type="NCBIfam" id="NF001080">
    <property type="entry name" value="PRK00121.2-2"/>
    <property type="match status" value="1"/>
</dbReference>
<dbReference type="OrthoDB" id="9802090at2"/>
<sequence length="218" mass="26262">MRLRKKPWARPELEACSFVVTNPYDYKGKWNEFFKNNNDIYLELGCGRGKFIAENAIKHRDKNYIGIDIKDEVLVYAKRKVEEVFRENNREVDNVALIPMEIAFIENVFDKDEVSRIFLNFSTPWPKKRHNKRRLTYVTFLERYKRFLRKGSEIWFKTDHEDFFNDSIEYFKEAGFDITYITYDLHNSDFKENIMTEYETKFSSMGMKIMFLIAKLGV</sequence>
<name>R7RN48_9CLOT</name>
<keyword evidence="3 7" id="KW-0489">Methyltransferase</keyword>
<gene>
    <name evidence="7" type="primary">trmB</name>
    <name evidence="8" type="ORF">TCEL_01506</name>
</gene>
<evidence type="ECO:0000256" key="7">
    <source>
        <dbReference type="HAMAP-Rule" id="MF_01057"/>
    </source>
</evidence>
<keyword evidence="6 7" id="KW-0819">tRNA processing</keyword>
<evidence type="ECO:0000256" key="6">
    <source>
        <dbReference type="ARBA" id="ARBA00022694"/>
    </source>
</evidence>
<comment type="caution">
    <text evidence="8">The sequence shown here is derived from an EMBL/GenBank/DDBJ whole genome shotgun (WGS) entry which is preliminary data.</text>
</comment>
<dbReference type="eggNOG" id="COG0220">
    <property type="taxonomic scope" value="Bacteria"/>
</dbReference>
<evidence type="ECO:0000256" key="4">
    <source>
        <dbReference type="ARBA" id="ARBA00022679"/>
    </source>
</evidence>
<feature type="binding site" evidence="7">
    <location>
        <begin position="196"/>
        <end position="199"/>
    </location>
    <ligand>
        <name>substrate</name>
    </ligand>
</feature>
<dbReference type="InterPro" id="IPR003358">
    <property type="entry name" value="tRNA_(Gua-N-7)_MeTrfase_Trmb"/>
</dbReference>
<feature type="binding site" evidence="7">
    <location>
        <position position="127"/>
    </location>
    <ligand>
        <name>substrate</name>
    </ligand>
</feature>
<dbReference type="RefSeq" id="WP_018660886.1">
    <property type="nucleotide sequence ID" value="NZ_HF952018.1"/>
</dbReference>
<dbReference type="SUPFAM" id="SSF53335">
    <property type="entry name" value="S-adenosyl-L-methionine-dependent methyltransferases"/>
    <property type="match status" value="1"/>
</dbReference>
<accession>R7RN48</accession>
<dbReference type="NCBIfam" id="TIGR00091">
    <property type="entry name" value="tRNA (guanosine(46)-N7)-methyltransferase TrmB"/>
    <property type="match status" value="1"/>
</dbReference>
<dbReference type="GO" id="GO:0043527">
    <property type="term" value="C:tRNA methyltransferase complex"/>
    <property type="evidence" value="ECO:0007669"/>
    <property type="project" value="TreeGrafter"/>
</dbReference>
<feature type="binding site" evidence="7">
    <location>
        <position position="101"/>
    </location>
    <ligand>
        <name>S-adenosyl-L-methionine</name>
        <dbReference type="ChEBI" id="CHEBI:59789"/>
    </ligand>
</feature>
<dbReference type="AlphaFoldDB" id="R7RN48"/>
<dbReference type="PANTHER" id="PTHR23417:SF14">
    <property type="entry name" value="PENTACOTRIPEPTIDE-REPEAT REGION OF PRORP DOMAIN-CONTAINING PROTEIN"/>
    <property type="match status" value="1"/>
</dbReference>
<dbReference type="GO" id="GO:0008176">
    <property type="term" value="F:tRNA (guanine(46)-N7)-methyltransferase activity"/>
    <property type="evidence" value="ECO:0007669"/>
    <property type="project" value="UniProtKB-UniRule"/>
</dbReference>
<feature type="region of interest" description="Interaction with RNA" evidence="7">
    <location>
        <begin position="129"/>
        <end position="134"/>
    </location>
</feature>
<evidence type="ECO:0000313" key="9">
    <source>
        <dbReference type="Proteomes" id="UP000014923"/>
    </source>
</evidence>
<dbReference type="PROSITE" id="PS51625">
    <property type="entry name" value="SAM_MT_TRMB"/>
    <property type="match status" value="1"/>
</dbReference>
<dbReference type="Proteomes" id="UP000014923">
    <property type="component" value="Unassembled WGS sequence"/>
</dbReference>
<comment type="function">
    <text evidence="2 7">Catalyzes the formation of N(7)-methylguanine at position 46 (m7G46) in tRNA.</text>
</comment>
<evidence type="ECO:0000256" key="2">
    <source>
        <dbReference type="ARBA" id="ARBA00003015"/>
    </source>
</evidence>
<feature type="binding site" evidence="7">
    <location>
        <position position="159"/>
    </location>
    <ligand>
        <name>substrate</name>
    </ligand>
</feature>
<dbReference type="InterPro" id="IPR029063">
    <property type="entry name" value="SAM-dependent_MTases_sf"/>
</dbReference>
<comment type="catalytic activity">
    <reaction evidence="1 7">
        <text>guanosine(46) in tRNA + S-adenosyl-L-methionine = N(7)-methylguanosine(46) in tRNA + S-adenosyl-L-homocysteine</text>
        <dbReference type="Rhea" id="RHEA:42708"/>
        <dbReference type="Rhea" id="RHEA-COMP:10188"/>
        <dbReference type="Rhea" id="RHEA-COMP:10189"/>
        <dbReference type="ChEBI" id="CHEBI:57856"/>
        <dbReference type="ChEBI" id="CHEBI:59789"/>
        <dbReference type="ChEBI" id="CHEBI:74269"/>
        <dbReference type="ChEBI" id="CHEBI:74480"/>
        <dbReference type="EC" id="2.1.1.33"/>
    </reaction>
</comment>
<evidence type="ECO:0000313" key="8">
    <source>
        <dbReference type="EMBL" id="CDF57592.1"/>
    </source>
</evidence>
<dbReference type="CDD" id="cd02440">
    <property type="entry name" value="AdoMet_MTases"/>
    <property type="match status" value="1"/>
</dbReference>